<feature type="region of interest" description="Disordered" evidence="1">
    <location>
        <begin position="1"/>
        <end position="23"/>
    </location>
</feature>
<gene>
    <name evidence="2" type="ORF">GCM10010185_25890</name>
</gene>
<dbReference type="Proteomes" id="UP000639606">
    <property type="component" value="Unassembled WGS sequence"/>
</dbReference>
<keyword evidence="3" id="KW-1185">Reference proteome</keyword>
<name>A0A918EDP8_9PSEU</name>
<dbReference type="EMBL" id="BMRG01000004">
    <property type="protein sequence ID" value="GGP52596.1"/>
    <property type="molecule type" value="Genomic_DNA"/>
</dbReference>
<sequence length="105" mass="10372">MPSLSTRAEAASSPLSAPKTLVARRPAPLELVGRRSIKGDCHALAEHPVTRVIGGGSGHADRGYGSGSTGAGLAVAGVGGQRRAVDVDGARSGSAGWCGGGVLER</sequence>
<evidence type="ECO:0000313" key="2">
    <source>
        <dbReference type="EMBL" id="GGP52596.1"/>
    </source>
</evidence>
<proteinExistence type="predicted"/>
<accession>A0A918EDP8</accession>
<organism evidence="2 3">
    <name type="scientific">Saccharothrix coeruleofusca</name>
    <dbReference type="NCBI Taxonomy" id="33919"/>
    <lineage>
        <taxon>Bacteria</taxon>
        <taxon>Bacillati</taxon>
        <taxon>Actinomycetota</taxon>
        <taxon>Actinomycetes</taxon>
        <taxon>Pseudonocardiales</taxon>
        <taxon>Pseudonocardiaceae</taxon>
        <taxon>Saccharothrix</taxon>
    </lineage>
</organism>
<reference evidence="2" key="2">
    <citation type="submission" date="2020-09" db="EMBL/GenBank/DDBJ databases">
        <authorList>
            <person name="Sun Q."/>
            <person name="Ohkuma M."/>
        </authorList>
    </citation>
    <scope>NUCLEOTIDE SEQUENCE</scope>
    <source>
        <strain evidence="2">JCM 3313</strain>
    </source>
</reference>
<protein>
    <submittedName>
        <fullName evidence="2">Uncharacterized protein</fullName>
    </submittedName>
</protein>
<evidence type="ECO:0000313" key="3">
    <source>
        <dbReference type="Proteomes" id="UP000639606"/>
    </source>
</evidence>
<reference evidence="2" key="1">
    <citation type="journal article" date="2014" name="Int. J. Syst. Evol. Microbiol.">
        <title>Complete genome sequence of Corynebacterium casei LMG S-19264T (=DSM 44701T), isolated from a smear-ripened cheese.</title>
        <authorList>
            <consortium name="US DOE Joint Genome Institute (JGI-PGF)"/>
            <person name="Walter F."/>
            <person name="Albersmeier A."/>
            <person name="Kalinowski J."/>
            <person name="Ruckert C."/>
        </authorList>
    </citation>
    <scope>NUCLEOTIDE SEQUENCE</scope>
    <source>
        <strain evidence="2">JCM 3313</strain>
    </source>
</reference>
<evidence type="ECO:0000256" key="1">
    <source>
        <dbReference type="SAM" id="MobiDB-lite"/>
    </source>
</evidence>
<comment type="caution">
    <text evidence="2">The sequence shown here is derived from an EMBL/GenBank/DDBJ whole genome shotgun (WGS) entry which is preliminary data.</text>
</comment>
<dbReference type="AlphaFoldDB" id="A0A918EDP8"/>